<dbReference type="AlphaFoldDB" id="A0A4P9Z475"/>
<evidence type="ECO:0000313" key="4">
    <source>
        <dbReference type="Proteomes" id="UP000278143"/>
    </source>
</evidence>
<keyword evidence="1" id="KW-1133">Transmembrane helix</keyword>
<keyword evidence="1" id="KW-0812">Transmembrane</keyword>
<organism evidence="3 4">
    <name type="scientific">Syncephalis pseudoplumigaleata</name>
    <dbReference type="NCBI Taxonomy" id="1712513"/>
    <lineage>
        <taxon>Eukaryota</taxon>
        <taxon>Fungi</taxon>
        <taxon>Fungi incertae sedis</taxon>
        <taxon>Zoopagomycota</taxon>
        <taxon>Zoopagomycotina</taxon>
        <taxon>Zoopagomycetes</taxon>
        <taxon>Zoopagales</taxon>
        <taxon>Piptocephalidaceae</taxon>
        <taxon>Syncephalis</taxon>
    </lineage>
</organism>
<feature type="transmembrane region" description="Helical" evidence="1">
    <location>
        <begin position="487"/>
        <end position="506"/>
    </location>
</feature>
<dbReference type="OrthoDB" id="2427554at2759"/>
<dbReference type="Proteomes" id="UP000278143">
    <property type="component" value="Unassembled WGS sequence"/>
</dbReference>
<dbReference type="GO" id="GO:0016287">
    <property type="term" value="F:glycerone-phosphate O-acyltransferase activity"/>
    <property type="evidence" value="ECO:0007669"/>
    <property type="project" value="TreeGrafter"/>
</dbReference>
<feature type="transmembrane region" description="Helical" evidence="1">
    <location>
        <begin position="394"/>
        <end position="425"/>
    </location>
</feature>
<reference evidence="4" key="1">
    <citation type="journal article" date="2018" name="Nat. Microbiol.">
        <title>Leveraging single-cell genomics to expand the fungal tree of life.</title>
        <authorList>
            <person name="Ahrendt S.R."/>
            <person name="Quandt C.A."/>
            <person name="Ciobanu D."/>
            <person name="Clum A."/>
            <person name="Salamov A."/>
            <person name="Andreopoulos B."/>
            <person name="Cheng J.F."/>
            <person name="Woyke T."/>
            <person name="Pelin A."/>
            <person name="Henrissat B."/>
            <person name="Reynolds N.K."/>
            <person name="Benny G.L."/>
            <person name="Smith M.E."/>
            <person name="James T.Y."/>
            <person name="Grigoriev I.V."/>
        </authorList>
    </citation>
    <scope>NUCLEOTIDE SEQUENCE [LARGE SCALE GENOMIC DNA]</scope>
    <source>
        <strain evidence="4">Benny S71-1</strain>
    </source>
</reference>
<dbReference type="PANTHER" id="PTHR31605:SF0">
    <property type="entry name" value="GLYCEROL-3-PHOSPHATE O-ACYLTRANSFERASE 1"/>
    <property type="match status" value="1"/>
</dbReference>
<dbReference type="SMART" id="SM00563">
    <property type="entry name" value="PlsC"/>
    <property type="match status" value="1"/>
</dbReference>
<evidence type="ECO:0000256" key="1">
    <source>
        <dbReference type="SAM" id="Phobius"/>
    </source>
</evidence>
<evidence type="ECO:0000313" key="3">
    <source>
        <dbReference type="EMBL" id="RKP26631.1"/>
    </source>
</evidence>
<proteinExistence type="predicted"/>
<dbReference type="SUPFAM" id="SSF69593">
    <property type="entry name" value="Glycerol-3-phosphate (1)-acyltransferase"/>
    <property type="match status" value="2"/>
</dbReference>
<accession>A0A4P9Z475</accession>
<protein>
    <recommendedName>
        <fullName evidence="2">Phospholipid/glycerol acyltransferase domain-containing protein</fullName>
    </recommendedName>
</protein>
<dbReference type="Pfam" id="PF01553">
    <property type="entry name" value="Acyltransferase"/>
    <property type="match status" value="1"/>
</dbReference>
<dbReference type="GO" id="GO:0008654">
    <property type="term" value="P:phospholipid biosynthetic process"/>
    <property type="evidence" value="ECO:0007669"/>
    <property type="project" value="TreeGrafter"/>
</dbReference>
<dbReference type="CDD" id="cd07992">
    <property type="entry name" value="LPLAT_AAK14816-like"/>
    <property type="match status" value="1"/>
</dbReference>
<keyword evidence="1" id="KW-0472">Membrane</keyword>
<dbReference type="InterPro" id="IPR052744">
    <property type="entry name" value="GPAT/DAPAT"/>
</dbReference>
<name>A0A4P9Z475_9FUNG</name>
<keyword evidence="4" id="KW-1185">Reference proteome</keyword>
<feature type="domain" description="Phospholipid/glycerol acyltransferase" evidence="2">
    <location>
        <begin position="42"/>
        <end position="250"/>
    </location>
</feature>
<evidence type="ECO:0000259" key="2">
    <source>
        <dbReference type="SMART" id="SM00563"/>
    </source>
</evidence>
<dbReference type="PANTHER" id="PTHR31605">
    <property type="entry name" value="GLYCEROL-3-PHOSPHATE O-ACYLTRANSFERASE 1"/>
    <property type="match status" value="1"/>
</dbReference>
<feature type="non-terminal residue" evidence="3">
    <location>
        <position position="573"/>
    </location>
</feature>
<gene>
    <name evidence="3" type="ORF">SYNPS1DRAFT_13938</name>
</gene>
<sequence>MPIPHRLTSQSIAWLFGLIVSVFFREIRTRGSHKIPLTGPVIFVVAPHANQFLDPLMVMRSVPRPVGFLCAQKTMERKYVGRMAKALNAIPVSRAQDLARKGSGRIQLPDRYGEPTRITGTGTRFTSQLQIGWSIALPQNRGSAVVAEIVSDTELRITKEFKELAALESLTAPNGTPYKVMPHVDQSEVYRMVHERLTSGGCIGIFPEGGSHDRAEMLPLKAGVTVMALGAMAAHPGLDVKIVPVGLNYFHPDRFRSRAVVEFGNAITVDPALVERFKEGGERKREACAKLLDTIYTSLKSVTINCPDYETLMVVQAARRLYQPPVKRRLRDTARVLRLQRRLVEGYLKMKDHPAVIEVRERVLAYNTLLSYYGLRDHQVRNTTLDFTRAFQLWSWRLITLILMAVVVLPGLIINLPCALLATIISKRKAKEALAASSVKIKGRDVLATWKILVALGFVPISYLFYAGIIFVQAIRWHWPLQWQLGAPLLALWAFPVISYLSILFGERGADIYKSLRPLTLALVPFGRKQLRQLPIMREELSRDITALVNELGPQVYPEFDVERAFGPVSPAP</sequence>
<feature type="transmembrane region" description="Helical" evidence="1">
    <location>
        <begin position="446"/>
        <end position="475"/>
    </location>
</feature>
<dbReference type="InterPro" id="IPR002123">
    <property type="entry name" value="Plipid/glycerol_acylTrfase"/>
</dbReference>
<dbReference type="EMBL" id="KZ989372">
    <property type="protein sequence ID" value="RKP26631.1"/>
    <property type="molecule type" value="Genomic_DNA"/>
</dbReference>
<dbReference type="GO" id="GO:0004366">
    <property type="term" value="F:glycerol-3-phosphate O-acyltransferase activity"/>
    <property type="evidence" value="ECO:0007669"/>
    <property type="project" value="TreeGrafter"/>
</dbReference>